<protein>
    <submittedName>
        <fullName evidence="1">Uncharacterized protein</fullName>
    </submittedName>
</protein>
<dbReference type="EMBL" id="BSSA01000009">
    <property type="protein sequence ID" value="GLW70972.1"/>
    <property type="molecule type" value="Genomic_DNA"/>
</dbReference>
<dbReference type="RefSeq" id="WP_285736775.1">
    <property type="nucleotide sequence ID" value="NZ_BSSA01000009.1"/>
</dbReference>
<sequence length="95" mass="10668">MDAELQKAVTGLEETRDRLRDEVAAPLRADRGRLREADAQLLLGSLAAVVDSLRELAGLVAERQYDDRYARWARPHLKTAWSLLRDGAEQAGRKV</sequence>
<dbReference type="AlphaFoldDB" id="A0A9W6Q6Q7"/>
<comment type="caution">
    <text evidence="1">The sequence shown here is derived from an EMBL/GenBank/DDBJ whole genome shotgun (WGS) entry which is preliminary data.</text>
</comment>
<organism evidence="1 2">
    <name type="scientific">Kitasatospora phosalacinea</name>
    <dbReference type="NCBI Taxonomy" id="2065"/>
    <lineage>
        <taxon>Bacteria</taxon>
        <taxon>Bacillati</taxon>
        <taxon>Actinomycetota</taxon>
        <taxon>Actinomycetes</taxon>
        <taxon>Kitasatosporales</taxon>
        <taxon>Streptomycetaceae</taxon>
        <taxon>Kitasatospora</taxon>
    </lineage>
</organism>
<proteinExistence type="predicted"/>
<dbReference type="Proteomes" id="UP001165041">
    <property type="component" value="Unassembled WGS sequence"/>
</dbReference>
<accession>A0A9W6Q6Q7</accession>
<name>A0A9W6Q6Q7_9ACTN</name>
<gene>
    <name evidence="1" type="ORF">Kpho02_32710</name>
</gene>
<evidence type="ECO:0000313" key="1">
    <source>
        <dbReference type="EMBL" id="GLW70972.1"/>
    </source>
</evidence>
<reference evidence="1" key="1">
    <citation type="submission" date="2023-02" db="EMBL/GenBank/DDBJ databases">
        <title>Kitasatospora phosalacinea NBRC 14627.</title>
        <authorList>
            <person name="Ichikawa N."/>
            <person name="Sato H."/>
            <person name="Tonouchi N."/>
        </authorList>
    </citation>
    <scope>NUCLEOTIDE SEQUENCE</scope>
    <source>
        <strain evidence="1">NBRC 14627</strain>
    </source>
</reference>
<evidence type="ECO:0000313" key="2">
    <source>
        <dbReference type="Proteomes" id="UP001165041"/>
    </source>
</evidence>